<evidence type="ECO:0000313" key="3">
    <source>
        <dbReference type="Proteomes" id="UP000253046"/>
    </source>
</evidence>
<name>A0A366I5C1_9GAMM</name>
<reference evidence="2 3" key="1">
    <citation type="submission" date="2018-06" db="EMBL/GenBank/DDBJ databases">
        <title>Genomic Encyclopedia of Type Strains, Phase IV (KMG-IV): sequencing the most valuable type-strain genomes for metagenomic binning, comparative biology and taxonomic classification.</title>
        <authorList>
            <person name="Goeker M."/>
        </authorList>
    </citation>
    <scope>NUCLEOTIDE SEQUENCE [LARGE SCALE GENOMIC DNA]</scope>
    <source>
        <strain evidence="2 3">DSM 30166</strain>
    </source>
</reference>
<dbReference type="AlphaFoldDB" id="A0A366I5C1"/>
<keyword evidence="3" id="KW-1185">Reference proteome</keyword>
<accession>A0A366I5C1</accession>
<proteinExistence type="predicted"/>
<feature type="compositionally biased region" description="Polar residues" evidence="1">
    <location>
        <begin position="58"/>
        <end position="69"/>
    </location>
</feature>
<organism evidence="2 3">
    <name type="scientific">Brenneria salicis ATCC 15712 = DSM 30166</name>
    <dbReference type="NCBI Taxonomy" id="714314"/>
    <lineage>
        <taxon>Bacteria</taxon>
        <taxon>Pseudomonadati</taxon>
        <taxon>Pseudomonadota</taxon>
        <taxon>Gammaproteobacteria</taxon>
        <taxon>Enterobacterales</taxon>
        <taxon>Pectobacteriaceae</taxon>
        <taxon>Brenneria</taxon>
    </lineage>
</organism>
<gene>
    <name evidence="2" type="ORF">DES54_11525</name>
</gene>
<dbReference type="Proteomes" id="UP000253046">
    <property type="component" value="Unassembled WGS sequence"/>
</dbReference>
<feature type="compositionally biased region" description="Basic and acidic residues" evidence="1">
    <location>
        <begin position="24"/>
        <end position="33"/>
    </location>
</feature>
<evidence type="ECO:0000256" key="1">
    <source>
        <dbReference type="SAM" id="MobiDB-lite"/>
    </source>
</evidence>
<comment type="caution">
    <text evidence="2">The sequence shown here is derived from an EMBL/GenBank/DDBJ whole genome shotgun (WGS) entry which is preliminary data.</text>
</comment>
<feature type="region of interest" description="Disordered" evidence="1">
    <location>
        <begin position="1"/>
        <end position="82"/>
    </location>
</feature>
<feature type="compositionally biased region" description="Basic and acidic residues" evidence="1">
    <location>
        <begin position="1"/>
        <end position="10"/>
    </location>
</feature>
<evidence type="ECO:0000313" key="2">
    <source>
        <dbReference type="EMBL" id="RBP62688.1"/>
    </source>
</evidence>
<protein>
    <submittedName>
        <fullName evidence="2">Uncharacterized protein</fullName>
    </submittedName>
</protein>
<dbReference type="EMBL" id="QNRY01000015">
    <property type="protein sequence ID" value="RBP62688.1"/>
    <property type="molecule type" value="Genomic_DNA"/>
</dbReference>
<sequence>MTDGGRRGDPTYRSAARHRAATPRKADEAKRNEQGSSVPHGHGRRDQTGPGPPKNPPVSFNASSDSLMQTEALVQRIGLHGT</sequence>